<dbReference type="InterPro" id="IPR038885">
    <property type="entry name" value="PLB1"/>
</dbReference>
<gene>
    <name evidence="2" type="ORF">CK820_G0042544</name>
</gene>
<feature type="non-terminal residue" evidence="2">
    <location>
        <position position="1"/>
    </location>
</feature>
<protein>
    <submittedName>
        <fullName evidence="2">PLB1 isoform 3</fullName>
    </submittedName>
</protein>
<name>A0A2J8K0P4_PANTR</name>
<keyword evidence="1" id="KW-0812">Transmembrane</keyword>
<organism evidence="2 3">
    <name type="scientific">Pan troglodytes</name>
    <name type="common">Chimpanzee</name>
    <dbReference type="NCBI Taxonomy" id="9598"/>
    <lineage>
        <taxon>Eukaryota</taxon>
        <taxon>Metazoa</taxon>
        <taxon>Chordata</taxon>
        <taxon>Craniata</taxon>
        <taxon>Vertebrata</taxon>
        <taxon>Euteleostomi</taxon>
        <taxon>Mammalia</taxon>
        <taxon>Eutheria</taxon>
        <taxon>Euarchontoglires</taxon>
        <taxon>Primates</taxon>
        <taxon>Haplorrhini</taxon>
        <taxon>Catarrhini</taxon>
        <taxon>Hominidae</taxon>
        <taxon>Pan</taxon>
    </lineage>
</organism>
<feature type="transmembrane region" description="Helical" evidence="1">
    <location>
        <begin position="117"/>
        <end position="140"/>
    </location>
</feature>
<keyword evidence="1" id="KW-1133">Transmembrane helix</keyword>
<dbReference type="GO" id="GO:0004620">
    <property type="term" value="F:phospholipase activity"/>
    <property type="evidence" value="ECO:0007669"/>
    <property type="project" value="InterPro"/>
</dbReference>
<accession>A0A2J8K0P4</accession>
<dbReference type="InterPro" id="IPR001087">
    <property type="entry name" value="GDSL"/>
</dbReference>
<reference evidence="2 3" key="1">
    <citation type="submission" date="2017-12" db="EMBL/GenBank/DDBJ databases">
        <title>High-resolution comparative analysis of great ape genomes.</title>
        <authorList>
            <person name="Pollen A."/>
            <person name="Hastie A."/>
            <person name="Hormozdiari F."/>
            <person name="Dougherty M."/>
            <person name="Liu R."/>
            <person name="Chaisson M."/>
            <person name="Hoppe E."/>
            <person name="Hill C."/>
            <person name="Pang A."/>
            <person name="Hillier L."/>
            <person name="Baker C."/>
            <person name="Armstrong J."/>
            <person name="Shendure J."/>
            <person name="Paten B."/>
            <person name="Wilson R."/>
            <person name="Chao H."/>
            <person name="Schneider V."/>
            <person name="Ventura M."/>
            <person name="Kronenberg Z."/>
            <person name="Murali S."/>
            <person name="Gordon D."/>
            <person name="Cantsilieris S."/>
            <person name="Munson K."/>
            <person name="Nelson B."/>
            <person name="Raja A."/>
            <person name="Underwood J."/>
            <person name="Diekhans M."/>
            <person name="Fiddes I."/>
            <person name="Haussler D."/>
            <person name="Eichler E."/>
        </authorList>
    </citation>
    <scope>NUCLEOTIDE SEQUENCE [LARGE SCALE GENOMIC DNA]</scope>
    <source>
        <strain evidence="2">Yerkes chimp pedigree #C0471</strain>
    </source>
</reference>
<evidence type="ECO:0000313" key="2">
    <source>
        <dbReference type="EMBL" id="PNI28571.1"/>
    </source>
</evidence>
<proteinExistence type="predicted"/>
<dbReference type="Proteomes" id="UP000236370">
    <property type="component" value="Unassembled WGS sequence"/>
</dbReference>
<keyword evidence="1" id="KW-0472">Membrane</keyword>
<sequence>NNCTCLRHSQSSLEKQELKKVNWNLQHGISSFSYWHQYTQREDFAVVVQPFFQNTLTPLNERGDTDLTFFSEDCFHFSDRGHAEMAIALWNNMETPYLYTLRNSRLLPDQAEEAPEVLYWAVPVAAGVGLVVGIIGTVVWRCRRGGRREDPPMSLRTVAL</sequence>
<dbReference type="Pfam" id="PF00657">
    <property type="entry name" value="Lipase_GDSL"/>
    <property type="match status" value="1"/>
</dbReference>
<comment type="caution">
    <text evidence="2">The sequence shown here is derived from an EMBL/GenBank/DDBJ whole genome shotgun (WGS) entry which is preliminary data.</text>
</comment>
<dbReference type="EMBL" id="NBAG03000402">
    <property type="protein sequence ID" value="PNI28571.1"/>
    <property type="molecule type" value="Genomic_DNA"/>
</dbReference>
<dbReference type="PANTHER" id="PTHR21325">
    <property type="entry name" value="PHOSPHOLIPASE B, PLB1"/>
    <property type="match status" value="1"/>
</dbReference>
<evidence type="ECO:0000256" key="1">
    <source>
        <dbReference type="SAM" id="Phobius"/>
    </source>
</evidence>
<dbReference type="PANTHER" id="PTHR21325:SF52">
    <property type="entry name" value="PHOSPHOLIPASE B1, MEMBRANE-ASSOCIATED"/>
    <property type="match status" value="1"/>
</dbReference>
<dbReference type="AlphaFoldDB" id="A0A2J8K0P4"/>
<evidence type="ECO:0000313" key="3">
    <source>
        <dbReference type="Proteomes" id="UP000236370"/>
    </source>
</evidence>